<evidence type="ECO:0000256" key="1">
    <source>
        <dbReference type="SAM" id="SignalP"/>
    </source>
</evidence>
<sequence length="223" mass="25027">MVQKTIVFLIVLFTGQLTVAQAFEPTIEIGPTVGSSFYLGDANGTWFRNDKPAWGGVIRFPLNTRVAISFEGLRSSITGQYINQSNKTEQSFKNSYFFSSAHIEFNFFSYDRYNLTLESSTIDPYILGGVGIVSYSYQSATSVLTGGLGVKFKLNSRWDLNCQWTMNKTFADDFEGVAPLNNPYTLNKSLFLNNDYFSVLSVSLTFAFYTKRCSCRTGLLKGF</sequence>
<organism evidence="3 4">
    <name type="scientific">Microbacter margulisiae</name>
    <dbReference type="NCBI Taxonomy" id="1350067"/>
    <lineage>
        <taxon>Bacteria</taxon>
        <taxon>Pseudomonadati</taxon>
        <taxon>Bacteroidota</taxon>
        <taxon>Bacteroidia</taxon>
        <taxon>Bacteroidales</taxon>
        <taxon>Porphyromonadaceae</taxon>
        <taxon>Microbacter</taxon>
    </lineage>
</organism>
<feature type="domain" description="DUF6089" evidence="2">
    <location>
        <begin position="4"/>
        <end position="216"/>
    </location>
</feature>
<dbReference type="SUPFAM" id="SSF56925">
    <property type="entry name" value="OMPA-like"/>
    <property type="match status" value="1"/>
</dbReference>
<evidence type="ECO:0000313" key="3">
    <source>
        <dbReference type="EMBL" id="MBB3186706.1"/>
    </source>
</evidence>
<dbReference type="EMBL" id="JACHYB010000001">
    <property type="protein sequence ID" value="MBB3186706.1"/>
    <property type="molecule type" value="Genomic_DNA"/>
</dbReference>
<evidence type="ECO:0000259" key="2">
    <source>
        <dbReference type="Pfam" id="PF19573"/>
    </source>
</evidence>
<evidence type="ECO:0000313" key="4">
    <source>
        <dbReference type="Proteomes" id="UP000544222"/>
    </source>
</evidence>
<keyword evidence="1" id="KW-0732">Signal</keyword>
<dbReference type="AlphaFoldDB" id="A0A7W5DPR6"/>
<protein>
    <recommendedName>
        <fullName evidence="2">DUF6089 domain-containing protein</fullName>
    </recommendedName>
</protein>
<proteinExistence type="predicted"/>
<dbReference type="Gene3D" id="2.40.160.20">
    <property type="match status" value="1"/>
</dbReference>
<dbReference type="RefSeq" id="WP_183412561.1">
    <property type="nucleotide sequence ID" value="NZ_JACHYB010000001.1"/>
</dbReference>
<reference evidence="3 4" key="1">
    <citation type="submission" date="2020-08" db="EMBL/GenBank/DDBJ databases">
        <title>Genomic Encyclopedia of Type Strains, Phase IV (KMG-IV): sequencing the most valuable type-strain genomes for metagenomic binning, comparative biology and taxonomic classification.</title>
        <authorList>
            <person name="Goeker M."/>
        </authorList>
    </citation>
    <scope>NUCLEOTIDE SEQUENCE [LARGE SCALE GENOMIC DNA]</scope>
    <source>
        <strain evidence="3 4">DSM 27471</strain>
    </source>
</reference>
<dbReference type="InterPro" id="IPR011250">
    <property type="entry name" value="OMP/PagP_B-barrel"/>
</dbReference>
<name>A0A7W5DPR6_9PORP</name>
<dbReference type="InterPro" id="IPR045743">
    <property type="entry name" value="DUF6089"/>
</dbReference>
<comment type="caution">
    <text evidence="3">The sequence shown here is derived from an EMBL/GenBank/DDBJ whole genome shotgun (WGS) entry which is preliminary data.</text>
</comment>
<dbReference type="Proteomes" id="UP000544222">
    <property type="component" value="Unassembled WGS sequence"/>
</dbReference>
<dbReference type="Pfam" id="PF19573">
    <property type="entry name" value="DUF6089"/>
    <property type="match status" value="1"/>
</dbReference>
<gene>
    <name evidence="3" type="ORF">FHX64_000869</name>
</gene>
<accession>A0A7W5DPR6</accession>
<feature type="signal peptide" evidence="1">
    <location>
        <begin position="1"/>
        <end position="22"/>
    </location>
</feature>
<feature type="chain" id="PRO_5030843874" description="DUF6089 domain-containing protein" evidence="1">
    <location>
        <begin position="23"/>
        <end position="223"/>
    </location>
</feature>
<keyword evidence="4" id="KW-1185">Reference proteome</keyword>